<protein>
    <recommendedName>
        <fullName evidence="4">FAS1 domain-containing protein</fullName>
    </recommendedName>
</protein>
<keyword evidence="6" id="KW-1185">Reference proteome</keyword>
<evidence type="ECO:0000256" key="3">
    <source>
        <dbReference type="SAM" id="SignalP"/>
    </source>
</evidence>
<feature type="region of interest" description="Disordered" evidence="2">
    <location>
        <begin position="331"/>
        <end position="362"/>
    </location>
</feature>
<dbReference type="InterPro" id="IPR036378">
    <property type="entry name" value="FAS1_dom_sf"/>
</dbReference>
<dbReference type="Gene3D" id="2.30.180.10">
    <property type="entry name" value="FAS1 domain"/>
    <property type="match status" value="1"/>
</dbReference>
<evidence type="ECO:0000313" key="5">
    <source>
        <dbReference type="EMBL" id="CAK9188310.1"/>
    </source>
</evidence>
<comment type="caution">
    <text evidence="5">The sequence shown here is derived from an EMBL/GenBank/DDBJ whole genome shotgun (WGS) entry which is preliminary data.</text>
</comment>
<dbReference type="PANTHER" id="PTHR33985">
    <property type="entry name" value="OS02G0491300 PROTEIN-RELATED"/>
    <property type="match status" value="1"/>
</dbReference>
<name>A0ABC8V4N6_9AQUA</name>
<feature type="signal peptide" evidence="3">
    <location>
        <begin position="1"/>
        <end position="23"/>
    </location>
</feature>
<proteinExistence type="inferred from homology"/>
<dbReference type="SMART" id="SM00554">
    <property type="entry name" value="FAS1"/>
    <property type="match status" value="2"/>
</dbReference>
<comment type="similarity">
    <text evidence="1">Belongs to the fasciclin-like AGP family.</text>
</comment>
<dbReference type="PANTHER" id="PTHR33985:SF2">
    <property type="entry name" value="EXPRESSED PROTEIN"/>
    <property type="match status" value="1"/>
</dbReference>
<dbReference type="Pfam" id="PF02469">
    <property type="entry name" value="Fasciclin"/>
    <property type="match status" value="1"/>
</dbReference>
<evidence type="ECO:0000313" key="6">
    <source>
        <dbReference type="Proteomes" id="UP001642360"/>
    </source>
</evidence>
<feature type="domain" description="FAS1" evidence="4">
    <location>
        <begin position="71"/>
        <end position="169"/>
    </location>
</feature>
<feature type="domain" description="FAS1" evidence="4">
    <location>
        <begin position="233"/>
        <end position="330"/>
    </location>
</feature>
<keyword evidence="3" id="KW-0732">Signal</keyword>
<evidence type="ECO:0000256" key="2">
    <source>
        <dbReference type="SAM" id="MobiDB-lite"/>
    </source>
</evidence>
<evidence type="ECO:0000259" key="4">
    <source>
        <dbReference type="SMART" id="SM00554"/>
    </source>
</evidence>
<dbReference type="InterPro" id="IPR000782">
    <property type="entry name" value="FAS1_domain"/>
</dbReference>
<gene>
    <name evidence="5" type="ORF">ILEXP_LOCUS58971</name>
</gene>
<feature type="chain" id="PRO_5044877249" description="FAS1 domain-containing protein" evidence="3">
    <location>
        <begin position="24"/>
        <end position="420"/>
    </location>
</feature>
<accession>A0ABC8V4N6</accession>
<reference evidence="5 6" key="1">
    <citation type="submission" date="2024-02" db="EMBL/GenBank/DDBJ databases">
        <authorList>
            <person name="Vignale AGUSTIN F."/>
            <person name="Sosa J E."/>
            <person name="Modenutti C."/>
        </authorList>
    </citation>
    <scope>NUCLEOTIDE SEQUENCE [LARGE SCALE GENOMIC DNA]</scope>
</reference>
<dbReference type="Proteomes" id="UP001642360">
    <property type="component" value="Unassembled WGS sequence"/>
</dbReference>
<dbReference type="SUPFAM" id="SSF82153">
    <property type="entry name" value="FAS1 domain"/>
    <property type="match status" value="2"/>
</dbReference>
<evidence type="ECO:0000256" key="1">
    <source>
        <dbReference type="ARBA" id="ARBA00007843"/>
    </source>
</evidence>
<dbReference type="AlphaFoldDB" id="A0ABC8V4N6"/>
<dbReference type="InterPro" id="IPR052806">
    <property type="entry name" value="Fasciclin-like_AGP"/>
</dbReference>
<dbReference type="EMBL" id="CAUOFW020010390">
    <property type="protein sequence ID" value="CAK9188310.1"/>
    <property type="molecule type" value="Genomic_DNA"/>
</dbReference>
<sequence>MATSLQILTVFTFIFISTTITTAATTTTAPTPSQDLFYSPSFLPAVFSSLGFQELSTATNLSLITTATPITIFAPTDTALFTCRSCSLPVLLQEHSVPGLYPLHALLSLAFGTKIETLAPNRCLTVTSTSTTSYAIKKAFINGAEISHPDLFNNGHIIIHGIEGFVSHLSPLSCNVERMTSLSFPQQSATPDFSIMRSMLKDAMLRLRISGYSVVSLALRAKYQELVKLRSMTVFALDDTAMFAGGHSYLPNFRFHIVPNRLLRAADLVSLPTETILPTVESDENLLVTTGGSGDPLAPMRINYVKIQSLDLLYNNRIVVHGLSTPFPHLHHPSSDNGFGQTERTESDAGEGVSEIVAPPPRIEESTMEIEDQHALGGTPPNLTENQMIASISSQKTKPKKLRLPSIESRIDESNRIKFF</sequence>
<organism evidence="5 6">
    <name type="scientific">Ilex paraguariensis</name>
    <name type="common">yerba mate</name>
    <dbReference type="NCBI Taxonomy" id="185542"/>
    <lineage>
        <taxon>Eukaryota</taxon>
        <taxon>Viridiplantae</taxon>
        <taxon>Streptophyta</taxon>
        <taxon>Embryophyta</taxon>
        <taxon>Tracheophyta</taxon>
        <taxon>Spermatophyta</taxon>
        <taxon>Magnoliopsida</taxon>
        <taxon>eudicotyledons</taxon>
        <taxon>Gunneridae</taxon>
        <taxon>Pentapetalae</taxon>
        <taxon>asterids</taxon>
        <taxon>campanulids</taxon>
        <taxon>Aquifoliales</taxon>
        <taxon>Aquifoliaceae</taxon>
        <taxon>Ilex</taxon>
    </lineage>
</organism>